<dbReference type="OMA" id="HTHVPRY"/>
<feature type="region of interest" description="Disordered" evidence="4">
    <location>
        <begin position="279"/>
        <end position="300"/>
    </location>
</feature>
<feature type="domain" description="K Homology" evidence="5">
    <location>
        <begin position="182"/>
        <end position="229"/>
    </location>
</feature>
<dbReference type="InterPro" id="IPR049469">
    <property type="entry name" value="RRP40_KH-I"/>
</dbReference>
<protein>
    <submittedName>
        <fullName evidence="6">Ribosomal RNA processing protein 40, putative</fullName>
    </submittedName>
</protein>
<reference evidence="7" key="1">
    <citation type="submission" date="2015-09" db="EMBL/GenBank/DDBJ databases">
        <authorList>
            <consortium name="Pathogen Informatics"/>
        </authorList>
    </citation>
    <scope>NUCLEOTIDE SEQUENCE [LARGE SCALE GENOMIC DNA]</scope>
    <source>
        <strain evidence="7">Lake Konstanz</strain>
    </source>
</reference>
<evidence type="ECO:0000256" key="4">
    <source>
        <dbReference type="SAM" id="MobiDB-lite"/>
    </source>
</evidence>
<organism evidence="6 7">
    <name type="scientific">Bodo saltans</name>
    <name type="common">Flagellated protozoan</name>
    <dbReference type="NCBI Taxonomy" id="75058"/>
    <lineage>
        <taxon>Eukaryota</taxon>
        <taxon>Discoba</taxon>
        <taxon>Euglenozoa</taxon>
        <taxon>Kinetoplastea</taxon>
        <taxon>Metakinetoplastina</taxon>
        <taxon>Eubodonida</taxon>
        <taxon>Bodonidae</taxon>
        <taxon>Bodo</taxon>
    </lineage>
</organism>
<dbReference type="GO" id="GO:0003723">
    <property type="term" value="F:RNA binding"/>
    <property type="evidence" value="ECO:0007669"/>
    <property type="project" value="UniProtKB-KW"/>
</dbReference>
<evidence type="ECO:0000313" key="7">
    <source>
        <dbReference type="Proteomes" id="UP000051952"/>
    </source>
</evidence>
<dbReference type="Pfam" id="PF21262">
    <property type="entry name" value="RRP40_S1"/>
    <property type="match status" value="1"/>
</dbReference>
<dbReference type="InterPro" id="IPR012340">
    <property type="entry name" value="NA-bd_OB-fold"/>
</dbReference>
<dbReference type="AlphaFoldDB" id="A0A0S4IMH2"/>
<evidence type="ECO:0000256" key="2">
    <source>
        <dbReference type="ARBA" id="ARBA00022835"/>
    </source>
</evidence>
<evidence type="ECO:0000256" key="3">
    <source>
        <dbReference type="ARBA" id="ARBA00022884"/>
    </source>
</evidence>
<dbReference type="InterPro" id="IPR036612">
    <property type="entry name" value="KH_dom_type_1_sf"/>
</dbReference>
<dbReference type="InterPro" id="IPR026699">
    <property type="entry name" value="Exosome_RNA_bind1/RRP40/RRP4"/>
</dbReference>
<keyword evidence="2" id="KW-0271">Exosome</keyword>
<dbReference type="GO" id="GO:0071035">
    <property type="term" value="P:nuclear polyadenylation-dependent rRNA catabolic process"/>
    <property type="evidence" value="ECO:0007669"/>
    <property type="project" value="TreeGrafter"/>
</dbReference>
<dbReference type="GO" id="GO:0071034">
    <property type="term" value="P:CUT catabolic process"/>
    <property type="evidence" value="ECO:0007669"/>
    <property type="project" value="TreeGrafter"/>
</dbReference>
<dbReference type="GO" id="GO:0071051">
    <property type="term" value="P:poly(A)-dependent snoRNA 3'-end processing"/>
    <property type="evidence" value="ECO:0007669"/>
    <property type="project" value="TreeGrafter"/>
</dbReference>
<keyword evidence="3" id="KW-0694">RNA-binding</keyword>
<evidence type="ECO:0000256" key="1">
    <source>
        <dbReference type="ARBA" id="ARBA00004123"/>
    </source>
</evidence>
<dbReference type="GO" id="GO:0071038">
    <property type="term" value="P:TRAMP-dependent tRNA surveillance pathway"/>
    <property type="evidence" value="ECO:0007669"/>
    <property type="project" value="TreeGrafter"/>
</dbReference>
<comment type="subcellular location">
    <subcellularLocation>
        <location evidence="1">Nucleus</location>
    </subcellularLocation>
</comment>
<sequence>MTSAANGVTELVAPSSVVCLPGEPVLFLANNAVVAIGRGIARLGTRTIDGVSGEVLVATVCGPLTRRKGNFPGAPWSYSIEAAGGRYLPCVGDAVVGTVVRVLPLSYQISLGGAHPATLDALAFDGATKASRPRLKMGDHVYCHVVTAAKDADVDVSCCAVGDMEAKEWTTGESVFGPLHHGCVVRVGLSYARKLQSSDSSNIVLSLLGERVPFEIAVGANGRVWVRGAPSGADASLEQTRTIAVAACVAESQHDVTSLDVRARVESYFPAVGGAHHRVGGAGATESGTKNALSSADNEE</sequence>
<dbReference type="InterPro" id="IPR004088">
    <property type="entry name" value="KH_dom_type_1"/>
</dbReference>
<gene>
    <name evidence="6" type="ORF">BSAL_55390</name>
</gene>
<dbReference type="GO" id="GO:0000177">
    <property type="term" value="C:cytoplasmic exosome (RNase complex)"/>
    <property type="evidence" value="ECO:0007669"/>
    <property type="project" value="TreeGrafter"/>
</dbReference>
<dbReference type="GO" id="GO:0000467">
    <property type="term" value="P:exonucleolytic trimming to generate mature 3'-end of 5.8S rRNA from tricistronic rRNA transcript (SSU-rRNA, 5.8S rRNA, LSU-rRNA)"/>
    <property type="evidence" value="ECO:0007669"/>
    <property type="project" value="TreeGrafter"/>
</dbReference>
<dbReference type="SUPFAM" id="SSF50249">
    <property type="entry name" value="Nucleic acid-binding proteins"/>
    <property type="match status" value="1"/>
</dbReference>
<dbReference type="GO" id="GO:0000176">
    <property type="term" value="C:nuclear exosome (RNase complex)"/>
    <property type="evidence" value="ECO:0007669"/>
    <property type="project" value="TreeGrafter"/>
</dbReference>
<accession>A0A0S4IMH2</accession>
<keyword evidence="7" id="KW-1185">Reference proteome</keyword>
<dbReference type="OrthoDB" id="340500at2759"/>
<dbReference type="PANTHER" id="PTHR21321">
    <property type="entry name" value="PNAS-3 RELATED"/>
    <property type="match status" value="1"/>
</dbReference>
<dbReference type="PANTHER" id="PTHR21321:SF1">
    <property type="entry name" value="EXOSOME COMPLEX COMPONENT RRP40"/>
    <property type="match status" value="1"/>
</dbReference>
<name>A0A0S4IMH2_BODSA</name>
<dbReference type="Pfam" id="PF15985">
    <property type="entry name" value="KH_6"/>
    <property type="match status" value="1"/>
</dbReference>
<dbReference type="EMBL" id="CYKH01000157">
    <property type="protein sequence ID" value="CUE73776.1"/>
    <property type="molecule type" value="Genomic_DNA"/>
</dbReference>
<proteinExistence type="predicted"/>
<dbReference type="Gene3D" id="2.40.50.140">
    <property type="entry name" value="Nucleic acid-binding proteins"/>
    <property type="match status" value="1"/>
</dbReference>
<evidence type="ECO:0000259" key="5">
    <source>
        <dbReference type="Pfam" id="PF15985"/>
    </source>
</evidence>
<dbReference type="VEuPathDB" id="TriTrypDB:BSAL_55390"/>
<dbReference type="GO" id="GO:0034475">
    <property type="term" value="P:U4 snRNA 3'-end processing"/>
    <property type="evidence" value="ECO:0007669"/>
    <property type="project" value="TreeGrafter"/>
</dbReference>
<dbReference type="CDD" id="cd22526">
    <property type="entry name" value="KH-I_Rrp40"/>
    <property type="match status" value="1"/>
</dbReference>
<dbReference type="Gene3D" id="3.30.1370.10">
    <property type="entry name" value="K Homology domain, type 1"/>
    <property type="match status" value="1"/>
</dbReference>
<evidence type="ECO:0000313" key="6">
    <source>
        <dbReference type="EMBL" id="CUE73776.1"/>
    </source>
</evidence>
<dbReference type="Proteomes" id="UP000051952">
    <property type="component" value="Unassembled WGS sequence"/>
</dbReference>
<feature type="compositionally biased region" description="Polar residues" evidence="4">
    <location>
        <begin position="286"/>
        <end position="300"/>
    </location>
</feature>
<dbReference type="SUPFAM" id="SSF54791">
    <property type="entry name" value="Eukaryotic type KH-domain (KH-domain type I)"/>
    <property type="match status" value="1"/>
</dbReference>